<proteinExistence type="predicted"/>
<dbReference type="EMBL" id="LR797377">
    <property type="protein sequence ID" value="CAB4211896.1"/>
    <property type="molecule type" value="Genomic_DNA"/>
</dbReference>
<sequence>MGAEMTLQELLDIIEPSMPGTEATCSFVEAVRLAHTAIINRLVQVRSDALVQEITVDVAAGEDIGYLPDEFLSLSRRPQIVGGAFLNMLTSNDTSGLETAAVPAFYRVVGKLIQLFPPTAADVTIKMLARMRPDAPAAMYDDLPFTGDFDQIYIDGVIAILSGGLAAMNAKTYVAGIQMQVDQLLSGADGDDEQVLADSINGI</sequence>
<organism evidence="1">
    <name type="scientific">uncultured Caudovirales phage</name>
    <dbReference type="NCBI Taxonomy" id="2100421"/>
    <lineage>
        <taxon>Viruses</taxon>
        <taxon>Duplodnaviria</taxon>
        <taxon>Heunggongvirae</taxon>
        <taxon>Uroviricota</taxon>
        <taxon>Caudoviricetes</taxon>
        <taxon>Peduoviridae</taxon>
        <taxon>Maltschvirus</taxon>
        <taxon>Maltschvirus maltsch</taxon>
    </lineage>
</organism>
<reference evidence="1" key="1">
    <citation type="submission" date="2020-05" db="EMBL/GenBank/DDBJ databases">
        <authorList>
            <person name="Chiriac C."/>
            <person name="Salcher M."/>
            <person name="Ghai R."/>
            <person name="Kavagutti S V."/>
        </authorList>
    </citation>
    <scope>NUCLEOTIDE SEQUENCE</scope>
</reference>
<evidence type="ECO:0000313" key="1">
    <source>
        <dbReference type="EMBL" id="CAB4211896.1"/>
    </source>
</evidence>
<name>A0A6J5SDE4_9CAUD</name>
<accession>A0A6J5SDE4</accession>
<protein>
    <submittedName>
        <fullName evidence="1">Uncharacterized protein</fullName>
    </submittedName>
</protein>
<dbReference type="Pfam" id="PF24175">
    <property type="entry name" value="SU10_adaptor"/>
    <property type="match status" value="1"/>
</dbReference>
<dbReference type="InterPro" id="IPR056209">
    <property type="entry name" value="SU10_adaptor"/>
</dbReference>
<gene>
    <name evidence="1" type="ORF">UFOVP1419_46</name>
</gene>